<protein>
    <submittedName>
        <fullName evidence="1">Uncharacterized protein</fullName>
    </submittedName>
</protein>
<reference evidence="2" key="1">
    <citation type="submission" date="2017-05" db="EMBL/GenBank/DDBJ databases">
        <authorList>
            <person name="Ray J."/>
            <person name="Price M."/>
            <person name="Deutschbauer A."/>
        </authorList>
    </citation>
    <scope>NUCLEOTIDE SEQUENCE [LARGE SCALE GENOMIC DNA]</scope>
    <source>
        <strain evidence="2">DSM 19842</strain>
    </source>
</reference>
<gene>
    <name evidence="1" type="ORF">CA264_01375</name>
</gene>
<keyword evidence="2" id="KW-1185">Reference proteome</keyword>
<evidence type="ECO:0000313" key="1">
    <source>
        <dbReference type="EMBL" id="ARS34201.1"/>
    </source>
</evidence>
<accession>A0A1X9YMZ7</accession>
<dbReference type="AlphaFoldDB" id="A0A1X9YMZ7"/>
<evidence type="ECO:0000313" key="2">
    <source>
        <dbReference type="Proteomes" id="UP000266292"/>
    </source>
</evidence>
<proteinExistence type="predicted"/>
<name>A0A1X9YMZ7_9BACT</name>
<dbReference type="STRING" id="709015.GCA_000472485_00274"/>
<organism evidence="1 2">
    <name type="scientific">Pontibacter actiniarum</name>
    <dbReference type="NCBI Taxonomy" id="323450"/>
    <lineage>
        <taxon>Bacteria</taxon>
        <taxon>Pseudomonadati</taxon>
        <taxon>Bacteroidota</taxon>
        <taxon>Cytophagia</taxon>
        <taxon>Cytophagales</taxon>
        <taxon>Hymenobacteraceae</taxon>
        <taxon>Pontibacter</taxon>
    </lineage>
</organism>
<dbReference type="KEGG" id="pact:CA264_01375"/>
<dbReference type="EMBL" id="CP021235">
    <property type="protein sequence ID" value="ARS34201.1"/>
    <property type="molecule type" value="Genomic_DNA"/>
</dbReference>
<sequence>MELLRDGRKFEIKFVERLSGPVLHDVGTGAYGGNNIRLSLCNYGWPAQVIAIENLEGSVNWSEDLPKPAPTAQSLRSPSFTISGVGYKKDQKYKFKLVLLDSLNRTHAYIIEGHNLTKSIQKLWYSSVLTQNNALPPDSEAGRCSV</sequence>
<dbReference type="Proteomes" id="UP000266292">
    <property type="component" value="Chromosome"/>
</dbReference>